<evidence type="ECO:0000313" key="1">
    <source>
        <dbReference type="EMBL" id="MEQ2304805.1"/>
    </source>
</evidence>
<proteinExistence type="predicted"/>
<evidence type="ECO:0000313" key="2">
    <source>
        <dbReference type="Proteomes" id="UP001469553"/>
    </source>
</evidence>
<dbReference type="EMBL" id="JAHRIP010060258">
    <property type="protein sequence ID" value="MEQ2304805.1"/>
    <property type="molecule type" value="Genomic_DNA"/>
</dbReference>
<protein>
    <submittedName>
        <fullName evidence="1">Uncharacterized protein</fullName>
    </submittedName>
</protein>
<reference evidence="1 2" key="1">
    <citation type="submission" date="2021-06" db="EMBL/GenBank/DDBJ databases">
        <authorList>
            <person name="Palmer J.M."/>
        </authorList>
    </citation>
    <scope>NUCLEOTIDE SEQUENCE [LARGE SCALE GENOMIC DNA]</scope>
    <source>
        <strain evidence="1 2">AS_MEX2019</strain>
        <tissue evidence="1">Muscle</tissue>
    </source>
</reference>
<name>A0ABV0ZGU6_9TELE</name>
<dbReference type="Proteomes" id="UP001469553">
    <property type="component" value="Unassembled WGS sequence"/>
</dbReference>
<accession>A0ABV0ZGU6</accession>
<gene>
    <name evidence="1" type="ORF">AMECASPLE_031165</name>
</gene>
<sequence>MTGADRAQTRKWRECMLLAEGDAVVCTELKHPQECCYATEHGSVISDRGQFVFTPEMNRTIVSLEADRNHLKKWVLAQFVPDQGSLECI</sequence>
<comment type="caution">
    <text evidence="1">The sequence shown here is derived from an EMBL/GenBank/DDBJ whole genome shotgun (WGS) entry which is preliminary data.</text>
</comment>
<organism evidence="1 2">
    <name type="scientific">Ameca splendens</name>
    <dbReference type="NCBI Taxonomy" id="208324"/>
    <lineage>
        <taxon>Eukaryota</taxon>
        <taxon>Metazoa</taxon>
        <taxon>Chordata</taxon>
        <taxon>Craniata</taxon>
        <taxon>Vertebrata</taxon>
        <taxon>Euteleostomi</taxon>
        <taxon>Actinopterygii</taxon>
        <taxon>Neopterygii</taxon>
        <taxon>Teleostei</taxon>
        <taxon>Neoteleostei</taxon>
        <taxon>Acanthomorphata</taxon>
        <taxon>Ovalentaria</taxon>
        <taxon>Atherinomorphae</taxon>
        <taxon>Cyprinodontiformes</taxon>
        <taxon>Goodeidae</taxon>
        <taxon>Ameca</taxon>
    </lineage>
</organism>
<keyword evidence="2" id="KW-1185">Reference proteome</keyword>